<evidence type="ECO:0000313" key="2">
    <source>
        <dbReference type="Proteomes" id="UP000005615"/>
    </source>
</evidence>
<evidence type="ECO:0008006" key="3">
    <source>
        <dbReference type="Google" id="ProtNLM"/>
    </source>
</evidence>
<dbReference type="STRING" id="2518989.IMCC3088_1864"/>
<dbReference type="Pfam" id="PF08849">
    <property type="entry name" value="BrxA"/>
    <property type="match status" value="1"/>
</dbReference>
<gene>
    <name evidence="1" type="ORF">IMCC3088_1864</name>
</gene>
<dbReference type="InterPro" id="IPR023137">
    <property type="entry name" value="BrxA_sf"/>
</dbReference>
<dbReference type="eggNOG" id="ENOG502ZBZT">
    <property type="taxonomic scope" value="Bacteria"/>
</dbReference>
<keyword evidence="2" id="KW-1185">Reference proteome</keyword>
<accession>F3L2U0</accession>
<dbReference type="InterPro" id="IPR014948">
    <property type="entry name" value="BrxA"/>
</dbReference>
<dbReference type="Proteomes" id="UP000005615">
    <property type="component" value="Unassembled WGS sequence"/>
</dbReference>
<proteinExistence type="predicted"/>
<dbReference type="EMBL" id="AEIG01000055">
    <property type="protein sequence ID" value="EGG29408.1"/>
    <property type="molecule type" value="Genomic_DNA"/>
</dbReference>
<sequence>MREEVIKENLLQTRTARSSEVLYGEMQKRLSLLNSEQIELIADDYEGDVRQLVWMSICKQYPFVGDFVLEIVAPAIASGRQSIDYDDYGYFFNAKAEWHQELEKVSEKTRSNARGAVFQMMRQCGLLTESNDLVPQMISAALQNCSSESDLALIPGAIRL</sequence>
<protein>
    <recommendedName>
        <fullName evidence="3">DUF1819 family protein</fullName>
    </recommendedName>
</protein>
<name>F3L2U0_9GAMM</name>
<dbReference type="Gene3D" id="1.10.3540.10">
    <property type="entry name" value="uncharacterized protein from magnetospirillum magneticum domain"/>
    <property type="match status" value="1"/>
</dbReference>
<reference evidence="1 2" key="1">
    <citation type="journal article" date="2011" name="J. Bacteriol.">
        <title>Genome sequence of strain IMCC3088, a proteorhodopsin-containing marine bacterium belonging to the OM60/NOR5 clade.</title>
        <authorList>
            <person name="Jang Y."/>
            <person name="Oh H.M."/>
            <person name="Kang I."/>
            <person name="Lee K."/>
            <person name="Yang S.J."/>
            <person name="Cho J.C."/>
        </authorList>
    </citation>
    <scope>NUCLEOTIDE SEQUENCE [LARGE SCALE GENOMIC DNA]</scope>
    <source>
        <strain evidence="1 2">IMCC3088</strain>
    </source>
</reference>
<comment type="caution">
    <text evidence="1">The sequence shown here is derived from an EMBL/GenBank/DDBJ whole genome shotgun (WGS) entry which is preliminary data.</text>
</comment>
<evidence type="ECO:0000313" key="1">
    <source>
        <dbReference type="EMBL" id="EGG29408.1"/>
    </source>
</evidence>
<organism evidence="1 2">
    <name type="scientific">Aequoribacter fuscus</name>
    <dbReference type="NCBI Taxonomy" id="2518989"/>
    <lineage>
        <taxon>Bacteria</taxon>
        <taxon>Pseudomonadati</taxon>
        <taxon>Pseudomonadota</taxon>
        <taxon>Gammaproteobacteria</taxon>
        <taxon>Cellvibrionales</taxon>
        <taxon>Halieaceae</taxon>
        <taxon>Aequoribacter</taxon>
    </lineage>
</organism>
<dbReference type="AlphaFoldDB" id="F3L2U0"/>